<sequence length="61" mass="7179">MNHVLEKRKHAFRENLWNQTFRFGPCWIILILDGLKIVLQLDLDREMSLALLVCGFSADHL</sequence>
<reference evidence="1" key="2">
    <citation type="journal article" date="2015" name="Data Brief">
        <title>Shoot transcriptome of the giant reed, Arundo donax.</title>
        <authorList>
            <person name="Barrero R.A."/>
            <person name="Guerrero F.D."/>
            <person name="Moolhuijzen P."/>
            <person name="Goolsby J.A."/>
            <person name="Tidwell J."/>
            <person name="Bellgard S.E."/>
            <person name="Bellgard M.I."/>
        </authorList>
    </citation>
    <scope>NUCLEOTIDE SEQUENCE</scope>
    <source>
        <tissue evidence="1">Shoot tissue taken approximately 20 cm above the soil surface</tissue>
    </source>
</reference>
<accession>A0A0A8ZML1</accession>
<protein>
    <submittedName>
        <fullName evidence="1">Uncharacterized protein</fullName>
    </submittedName>
</protein>
<organism evidence="1">
    <name type="scientific">Arundo donax</name>
    <name type="common">Giant reed</name>
    <name type="synonym">Donax arundinaceus</name>
    <dbReference type="NCBI Taxonomy" id="35708"/>
    <lineage>
        <taxon>Eukaryota</taxon>
        <taxon>Viridiplantae</taxon>
        <taxon>Streptophyta</taxon>
        <taxon>Embryophyta</taxon>
        <taxon>Tracheophyta</taxon>
        <taxon>Spermatophyta</taxon>
        <taxon>Magnoliopsida</taxon>
        <taxon>Liliopsida</taxon>
        <taxon>Poales</taxon>
        <taxon>Poaceae</taxon>
        <taxon>PACMAD clade</taxon>
        <taxon>Arundinoideae</taxon>
        <taxon>Arundineae</taxon>
        <taxon>Arundo</taxon>
    </lineage>
</organism>
<reference evidence="1" key="1">
    <citation type="submission" date="2014-09" db="EMBL/GenBank/DDBJ databases">
        <authorList>
            <person name="Magalhaes I.L.F."/>
            <person name="Oliveira U."/>
            <person name="Santos F.R."/>
            <person name="Vidigal T.H.D.A."/>
            <person name="Brescovit A.D."/>
            <person name="Santos A.J."/>
        </authorList>
    </citation>
    <scope>NUCLEOTIDE SEQUENCE</scope>
    <source>
        <tissue evidence="1">Shoot tissue taken approximately 20 cm above the soil surface</tissue>
    </source>
</reference>
<evidence type="ECO:0000313" key="1">
    <source>
        <dbReference type="EMBL" id="JAD40604.1"/>
    </source>
</evidence>
<proteinExistence type="predicted"/>
<dbReference type="EMBL" id="GBRH01257291">
    <property type="protein sequence ID" value="JAD40604.1"/>
    <property type="molecule type" value="Transcribed_RNA"/>
</dbReference>
<dbReference type="AlphaFoldDB" id="A0A0A8ZML1"/>
<name>A0A0A8ZML1_ARUDO</name>